<dbReference type="Proteomes" id="UP000006039">
    <property type="component" value="Unassembled WGS sequence"/>
</dbReference>
<dbReference type="STRING" id="644352.J3P7F6"/>
<sequence length="841" mass="91684">MPSIMWASSALPILSGDRIGRRNKNSSVPSPPSPPVLAQLHSQTITDLLEPAIDGPPSPESIRAFSQQMRQSSVHDKHQSRHTSSGSSSLLSLVSSGRASWEHQLEGPPALSRRSSGRSTNSIMQAPAQRERADSVQQLFSKNIFNRKSRLRRDSSAQSSASSSVYSSDIPTSDPKSCLFSRRRTQRPGSLATDSGRPQISGPYNFQHVTHTDKERLSSLQRSSSAILRTELSTIRTSQVPSCGALKGIQAESLRFPDFGSSENLSTLDEDSTMTMDDVSPRTSLSRSSQTPSPPRRSQMRWNRSQEQISGGQSSPPIPPSRVSSRLSMRSDGIDGIVDRPQTSAGIPERLVESIEEHEEEEEEDDDDEDEGLQMRRSGFRESYVLPTEYRFSRILSVGTVAPEDVNWPLISPTNTSFDTSLADVPEEEEHAALTQARSRLSIISTHSSLRGSNSVPHLRHLSLRQGSAAPAPASRARAPSNASETLGRCDFVSTQPAPGDVPEGGDAAEFLSRESWEDDIDYCYEHEVEADCDYRWERPSLDLSREDETATPVYYAVDGDDDDIAPSSPMGSLHPGHHHWDVPALSPCVSINAASEAFTPVSAVAPAANFSLRQPLRVRTGSTATFKESQGFNLSPSLLIPGSDYHHQMHMMLDDDRQWYQQEDDSVVTYIPYQEPVLSMDRSALLIQSRTSASTVASTSTADSADLLQRRHDSTASSSAASSTALTDLTRSTSTSSVNVQGLLAGESAASIEERRNFSHVLPASPRKTKDDAAAATPKPSKLQKEPASPAPNMPAPSPPPMLRRRRAKTAGSEARPARVRPTTAPFIAFPAYNLALSRI</sequence>
<feature type="compositionally biased region" description="Low complexity" evidence="1">
    <location>
        <begin position="84"/>
        <end position="97"/>
    </location>
</feature>
<dbReference type="EMBL" id="GL385399">
    <property type="protein sequence ID" value="EJT72587.1"/>
    <property type="molecule type" value="Genomic_DNA"/>
</dbReference>
<name>J3P7F6_GAET3</name>
<feature type="compositionally biased region" description="Polar residues" evidence="1">
    <location>
        <begin position="113"/>
        <end position="124"/>
    </location>
</feature>
<reference evidence="5" key="1">
    <citation type="submission" date="2010-07" db="EMBL/GenBank/DDBJ databases">
        <title>The genome sequence of Gaeumannomyces graminis var. tritici strain R3-111a-1.</title>
        <authorList>
            <consortium name="The Broad Institute Genome Sequencing Platform"/>
            <person name="Ma L.-J."/>
            <person name="Dead R."/>
            <person name="Young S."/>
            <person name="Zeng Q."/>
            <person name="Koehrsen M."/>
            <person name="Alvarado L."/>
            <person name="Berlin A."/>
            <person name="Chapman S.B."/>
            <person name="Chen Z."/>
            <person name="Freedman E."/>
            <person name="Gellesch M."/>
            <person name="Goldberg J."/>
            <person name="Griggs A."/>
            <person name="Gujja S."/>
            <person name="Heilman E.R."/>
            <person name="Heiman D."/>
            <person name="Hepburn T."/>
            <person name="Howarth C."/>
            <person name="Jen D."/>
            <person name="Larson L."/>
            <person name="Mehta T."/>
            <person name="Neiman D."/>
            <person name="Pearson M."/>
            <person name="Roberts A."/>
            <person name="Saif S."/>
            <person name="Shea T."/>
            <person name="Shenoy N."/>
            <person name="Sisk P."/>
            <person name="Stolte C."/>
            <person name="Sykes S."/>
            <person name="Walk T."/>
            <person name="White J."/>
            <person name="Yandava C."/>
            <person name="Haas B."/>
            <person name="Nusbaum C."/>
            <person name="Birren B."/>
        </authorList>
    </citation>
    <scope>NUCLEOTIDE SEQUENCE [LARGE SCALE GENOMIC DNA]</scope>
    <source>
        <strain evidence="5">R3-111a-1</strain>
    </source>
</reference>
<keyword evidence="5" id="KW-1185">Reference proteome</keyword>
<feature type="compositionally biased region" description="Low complexity" evidence="1">
    <location>
        <begin position="716"/>
        <end position="738"/>
    </location>
</feature>
<organism evidence="3">
    <name type="scientific">Gaeumannomyces tritici (strain R3-111a-1)</name>
    <name type="common">Wheat and barley take-all root rot fungus</name>
    <name type="synonym">Gaeumannomyces graminis var. tritici</name>
    <dbReference type="NCBI Taxonomy" id="644352"/>
    <lineage>
        <taxon>Eukaryota</taxon>
        <taxon>Fungi</taxon>
        <taxon>Dikarya</taxon>
        <taxon>Ascomycota</taxon>
        <taxon>Pezizomycotina</taxon>
        <taxon>Sordariomycetes</taxon>
        <taxon>Sordariomycetidae</taxon>
        <taxon>Magnaporthales</taxon>
        <taxon>Magnaporthaceae</taxon>
        <taxon>Gaeumannomyces</taxon>
    </lineage>
</organism>
<feature type="compositionally biased region" description="Low complexity" evidence="1">
    <location>
        <begin position="281"/>
        <end position="291"/>
    </location>
</feature>
<dbReference type="HOGENOM" id="CLU_328775_0_0_1"/>
<dbReference type="GeneID" id="20349905"/>
<feature type="compositionally biased region" description="Polar residues" evidence="1">
    <location>
        <begin position="192"/>
        <end position="202"/>
    </location>
</feature>
<feature type="compositionally biased region" description="Low complexity" evidence="1">
    <location>
        <begin position="308"/>
        <end position="327"/>
    </location>
</feature>
<evidence type="ECO:0000313" key="5">
    <source>
        <dbReference type="Proteomes" id="UP000006039"/>
    </source>
</evidence>
<dbReference type="InterPro" id="IPR000095">
    <property type="entry name" value="CRIB_dom"/>
</dbReference>
<dbReference type="eggNOG" id="ENOG502SQJB">
    <property type="taxonomic scope" value="Eukaryota"/>
</dbReference>
<gene>
    <name evidence="4" type="primary">20349905</name>
    <name evidence="3" type="ORF">GGTG_09447</name>
</gene>
<reference evidence="3" key="2">
    <citation type="submission" date="2010-07" db="EMBL/GenBank/DDBJ databases">
        <authorList>
            <consortium name="The Broad Institute Genome Sequencing Platform"/>
            <consortium name="Broad Institute Genome Sequencing Center for Infectious Disease"/>
            <person name="Ma L.-J."/>
            <person name="Dead R."/>
            <person name="Young S."/>
            <person name="Zeng Q."/>
            <person name="Koehrsen M."/>
            <person name="Alvarado L."/>
            <person name="Berlin A."/>
            <person name="Chapman S.B."/>
            <person name="Chen Z."/>
            <person name="Freedman E."/>
            <person name="Gellesch M."/>
            <person name="Goldberg J."/>
            <person name="Griggs A."/>
            <person name="Gujja S."/>
            <person name="Heilman E.R."/>
            <person name="Heiman D."/>
            <person name="Hepburn T."/>
            <person name="Howarth C."/>
            <person name="Jen D."/>
            <person name="Larson L."/>
            <person name="Mehta T."/>
            <person name="Neiman D."/>
            <person name="Pearson M."/>
            <person name="Roberts A."/>
            <person name="Saif S."/>
            <person name="Shea T."/>
            <person name="Shenoy N."/>
            <person name="Sisk P."/>
            <person name="Stolte C."/>
            <person name="Sykes S."/>
            <person name="Walk T."/>
            <person name="White J."/>
            <person name="Yandava C."/>
            <person name="Haas B."/>
            <person name="Nusbaum C."/>
            <person name="Birren B."/>
        </authorList>
    </citation>
    <scope>NUCLEOTIDE SEQUENCE</scope>
    <source>
        <strain evidence="3">R3-111a-1</strain>
    </source>
</reference>
<feature type="region of interest" description="Disordered" evidence="1">
    <location>
        <begin position="761"/>
        <end position="821"/>
    </location>
</feature>
<feature type="region of interest" description="Disordered" evidence="1">
    <location>
        <begin position="15"/>
        <end position="202"/>
    </location>
</feature>
<dbReference type="OrthoDB" id="5237293at2759"/>
<dbReference type="VEuPathDB" id="FungiDB:GGTG_09447"/>
<dbReference type="AlphaFoldDB" id="J3P7F6"/>
<feature type="region of interest" description="Disordered" evidence="1">
    <location>
        <begin position="710"/>
        <end position="738"/>
    </location>
</feature>
<evidence type="ECO:0000313" key="4">
    <source>
        <dbReference type="EnsemblFungi" id="EJT72587"/>
    </source>
</evidence>
<accession>J3P7F6</accession>
<feature type="compositionally biased region" description="Low complexity" evidence="1">
    <location>
        <begin position="156"/>
        <end position="168"/>
    </location>
</feature>
<evidence type="ECO:0000256" key="1">
    <source>
        <dbReference type="SAM" id="MobiDB-lite"/>
    </source>
</evidence>
<protein>
    <recommendedName>
        <fullName evidence="2">CRIB domain-containing protein</fullName>
    </recommendedName>
</protein>
<evidence type="ECO:0000259" key="2">
    <source>
        <dbReference type="PROSITE" id="PS50108"/>
    </source>
</evidence>
<reference evidence="3" key="3">
    <citation type="submission" date="2010-09" db="EMBL/GenBank/DDBJ databases">
        <title>Annotation of Gaeumannomyces graminis var. tritici R3-111a-1.</title>
        <authorList>
            <consortium name="The Broad Institute Genome Sequencing Platform"/>
            <person name="Ma L.-J."/>
            <person name="Dead R."/>
            <person name="Young S.K."/>
            <person name="Zeng Q."/>
            <person name="Gargeya S."/>
            <person name="Fitzgerald M."/>
            <person name="Haas B."/>
            <person name="Abouelleil A."/>
            <person name="Alvarado L."/>
            <person name="Arachchi H.M."/>
            <person name="Berlin A."/>
            <person name="Brown A."/>
            <person name="Chapman S.B."/>
            <person name="Chen Z."/>
            <person name="Dunbar C."/>
            <person name="Freedman E."/>
            <person name="Gearin G."/>
            <person name="Gellesch M."/>
            <person name="Goldberg J."/>
            <person name="Griggs A."/>
            <person name="Gujja S."/>
            <person name="Heiman D."/>
            <person name="Howarth C."/>
            <person name="Larson L."/>
            <person name="Lui A."/>
            <person name="MacDonald P.J.P."/>
            <person name="Mehta T."/>
            <person name="Montmayeur A."/>
            <person name="Murphy C."/>
            <person name="Neiman D."/>
            <person name="Pearson M."/>
            <person name="Priest M."/>
            <person name="Roberts A."/>
            <person name="Saif S."/>
            <person name="Shea T."/>
            <person name="Shenoy N."/>
            <person name="Sisk P."/>
            <person name="Stolte C."/>
            <person name="Sykes S."/>
            <person name="Yandava C."/>
            <person name="Wortman J."/>
            <person name="Nusbaum C."/>
            <person name="Birren B."/>
        </authorList>
    </citation>
    <scope>NUCLEOTIDE SEQUENCE</scope>
    <source>
        <strain evidence="3">R3-111a-1</strain>
    </source>
</reference>
<dbReference type="PROSITE" id="PS50108">
    <property type="entry name" value="CRIB"/>
    <property type="match status" value="1"/>
</dbReference>
<feature type="compositionally biased region" description="Polar residues" evidence="1">
    <location>
        <begin position="135"/>
        <end position="144"/>
    </location>
</feature>
<reference evidence="4" key="5">
    <citation type="submission" date="2018-04" db="UniProtKB">
        <authorList>
            <consortium name="EnsemblFungi"/>
        </authorList>
    </citation>
    <scope>IDENTIFICATION</scope>
    <source>
        <strain evidence="4">R3-111a-1</strain>
    </source>
</reference>
<feature type="compositionally biased region" description="Pro residues" evidence="1">
    <location>
        <begin position="790"/>
        <end position="803"/>
    </location>
</feature>
<dbReference type="EnsemblFungi" id="EJT72587">
    <property type="protein sequence ID" value="EJT72587"/>
    <property type="gene ID" value="GGTG_09447"/>
</dbReference>
<feature type="region of interest" description="Disordered" evidence="1">
    <location>
        <begin position="262"/>
        <end position="327"/>
    </location>
</feature>
<dbReference type="RefSeq" id="XP_009225561.1">
    <property type="nucleotide sequence ID" value="XM_009227297.1"/>
</dbReference>
<feature type="domain" description="CRIB" evidence="2">
    <location>
        <begin position="200"/>
        <end position="213"/>
    </location>
</feature>
<reference evidence="4" key="4">
    <citation type="journal article" date="2015" name="G3 (Bethesda)">
        <title>Genome sequences of three phytopathogenic species of the Magnaporthaceae family of fungi.</title>
        <authorList>
            <person name="Okagaki L.H."/>
            <person name="Nunes C.C."/>
            <person name="Sailsbery J."/>
            <person name="Clay B."/>
            <person name="Brown D."/>
            <person name="John T."/>
            <person name="Oh Y."/>
            <person name="Young N."/>
            <person name="Fitzgerald M."/>
            <person name="Haas B.J."/>
            <person name="Zeng Q."/>
            <person name="Young S."/>
            <person name="Adiconis X."/>
            <person name="Fan L."/>
            <person name="Levin J.Z."/>
            <person name="Mitchell T.K."/>
            <person name="Okubara P.A."/>
            <person name="Farman M.L."/>
            <person name="Kohn L.M."/>
            <person name="Birren B."/>
            <person name="Ma L.-J."/>
            <person name="Dean R.A."/>
        </authorList>
    </citation>
    <scope>NUCLEOTIDE SEQUENCE</scope>
    <source>
        <strain evidence="4">R3-111a-1</strain>
    </source>
</reference>
<evidence type="ECO:0000313" key="3">
    <source>
        <dbReference type="EMBL" id="EJT72587.1"/>
    </source>
</evidence>
<proteinExistence type="predicted"/>